<dbReference type="EMBL" id="SRLO01000224">
    <property type="protein sequence ID" value="TNN66188.1"/>
    <property type="molecule type" value="Genomic_DNA"/>
</dbReference>
<gene>
    <name evidence="2" type="ORF">EYF80_023666</name>
</gene>
<accession>A0A4Z2HK40</accession>
<name>A0A4Z2HK40_9TELE</name>
<evidence type="ECO:0000313" key="3">
    <source>
        <dbReference type="Proteomes" id="UP000314294"/>
    </source>
</evidence>
<reference evidence="2 3" key="1">
    <citation type="submission" date="2019-03" db="EMBL/GenBank/DDBJ databases">
        <title>First draft genome of Liparis tanakae, snailfish: a comprehensive survey of snailfish specific genes.</title>
        <authorList>
            <person name="Kim W."/>
            <person name="Song I."/>
            <person name="Jeong J.-H."/>
            <person name="Kim D."/>
            <person name="Kim S."/>
            <person name="Ryu S."/>
            <person name="Song J.Y."/>
            <person name="Lee S.K."/>
        </authorList>
    </citation>
    <scope>NUCLEOTIDE SEQUENCE [LARGE SCALE GENOMIC DNA]</scope>
    <source>
        <tissue evidence="2">Muscle</tissue>
    </source>
</reference>
<organism evidence="2 3">
    <name type="scientific">Liparis tanakae</name>
    <name type="common">Tanaka's snailfish</name>
    <dbReference type="NCBI Taxonomy" id="230148"/>
    <lineage>
        <taxon>Eukaryota</taxon>
        <taxon>Metazoa</taxon>
        <taxon>Chordata</taxon>
        <taxon>Craniata</taxon>
        <taxon>Vertebrata</taxon>
        <taxon>Euteleostomi</taxon>
        <taxon>Actinopterygii</taxon>
        <taxon>Neopterygii</taxon>
        <taxon>Teleostei</taxon>
        <taxon>Neoteleostei</taxon>
        <taxon>Acanthomorphata</taxon>
        <taxon>Eupercaria</taxon>
        <taxon>Perciformes</taxon>
        <taxon>Cottioidei</taxon>
        <taxon>Cottales</taxon>
        <taxon>Liparidae</taxon>
        <taxon>Liparis</taxon>
    </lineage>
</organism>
<dbReference type="AlphaFoldDB" id="A0A4Z2HK40"/>
<evidence type="ECO:0000313" key="2">
    <source>
        <dbReference type="EMBL" id="TNN66188.1"/>
    </source>
</evidence>
<feature type="compositionally biased region" description="Basic and acidic residues" evidence="1">
    <location>
        <begin position="89"/>
        <end position="108"/>
    </location>
</feature>
<sequence length="108" mass="12028">MDMASSVSASLDTSLSLVLLTGAKEPTWPGLSASPLLYDLRRERQQEFRPIRTQRGETASDSPGNPGERQQQQQKKKKKKRTAAAGDGDGERGQRARERKTDRVFSKL</sequence>
<comment type="caution">
    <text evidence="2">The sequence shown here is derived from an EMBL/GenBank/DDBJ whole genome shotgun (WGS) entry which is preliminary data.</text>
</comment>
<protein>
    <submittedName>
        <fullName evidence="2">Uncharacterized protein</fullName>
    </submittedName>
</protein>
<keyword evidence="3" id="KW-1185">Reference proteome</keyword>
<feature type="region of interest" description="Disordered" evidence="1">
    <location>
        <begin position="44"/>
        <end position="108"/>
    </location>
</feature>
<evidence type="ECO:0000256" key="1">
    <source>
        <dbReference type="SAM" id="MobiDB-lite"/>
    </source>
</evidence>
<dbReference type="Proteomes" id="UP000314294">
    <property type="component" value="Unassembled WGS sequence"/>
</dbReference>
<proteinExistence type="predicted"/>